<sequence length="263" mass="28520">MAADFSTAPAVVSPPPFSQHAYKSSTHYTPVASGASTPANVSPTSPRAANLSTLHLHTRQLRPPKAPLYVPAVLRPTEKPNRQSPPKNADVGLDSADSSLSATGRRATGDSFESGISRVVSEEWNDEVLGPVLGPPSRNHWKPDNSTSVCTASACQKPFSFFDRRHHCRRCGGIFCGAHSSHNVKLNQHALFHPDGSYYRACDRCHGSYREWETRRSSRSNSESSASSNAVHIDTPTASKRPEAQRVGSLASSVPSNWAWSTF</sequence>
<feature type="domain" description="FYVE-type" evidence="6">
    <location>
        <begin position="155"/>
        <end position="210"/>
    </location>
</feature>
<dbReference type="InterPro" id="IPR000306">
    <property type="entry name" value="Znf_FYVE"/>
</dbReference>
<evidence type="ECO:0000256" key="2">
    <source>
        <dbReference type="ARBA" id="ARBA00022771"/>
    </source>
</evidence>
<dbReference type="EMBL" id="KV744992">
    <property type="protein sequence ID" value="OCK79703.1"/>
    <property type="molecule type" value="Genomic_DNA"/>
</dbReference>
<evidence type="ECO:0000313" key="7">
    <source>
        <dbReference type="EMBL" id="OCK79703.1"/>
    </source>
</evidence>
<dbReference type="AlphaFoldDB" id="A0A8E2E9F6"/>
<feature type="region of interest" description="Disordered" evidence="5">
    <location>
        <begin position="1"/>
        <end position="23"/>
    </location>
</feature>
<proteinExistence type="predicted"/>
<feature type="region of interest" description="Disordered" evidence="5">
    <location>
        <begin position="216"/>
        <end position="248"/>
    </location>
</feature>
<dbReference type="InterPro" id="IPR052113">
    <property type="entry name" value="FYVE-type_Zinc_Finger"/>
</dbReference>
<name>A0A8E2E9F6_9PEZI</name>
<dbReference type="CDD" id="cd15760">
    <property type="entry name" value="FYVE_scVPS27p_like"/>
    <property type="match status" value="1"/>
</dbReference>
<evidence type="ECO:0000256" key="5">
    <source>
        <dbReference type="SAM" id="MobiDB-lite"/>
    </source>
</evidence>
<evidence type="ECO:0000256" key="4">
    <source>
        <dbReference type="PROSITE-ProRule" id="PRU00091"/>
    </source>
</evidence>
<dbReference type="Proteomes" id="UP000250266">
    <property type="component" value="Unassembled WGS sequence"/>
</dbReference>
<dbReference type="GO" id="GO:0008270">
    <property type="term" value="F:zinc ion binding"/>
    <property type="evidence" value="ECO:0007669"/>
    <property type="project" value="UniProtKB-KW"/>
</dbReference>
<keyword evidence="1" id="KW-0479">Metal-binding</keyword>
<dbReference type="Pfam" id="PF01363">
    <property type="entry name" value="FYVE"/>
    <property type="match status" value="1"/>
</dbReference>
<evidence type="ECO:0000313" key="8">
    <source>
        <dbReference type="Proteomes" id="UP000250266"/>
    </source>
</evidence>
<dbReference type="Gene3D" id="3.30.40.10">
    <property type="entry name" value="Zinc/RING finger domain, C3HC4 (zinc finger)"/>
    <property type="match status" value="1"/>
</dbReference>
<feature type="compositionally biased region" description="Low complexity" evidence="5">
    <location>
        <begin position="219"/>
        <end position="228"/>
    </location>
</feature>
<dbReference type="InterPro" id="IPR017455">
    <property type="entry name" value="Znf_FYVE-rel"/>
</dbReference>
<reference evidence="7 8" key="1">
    <citation type="journal article" date="2016" name="Nat. Commun.">
        <title>Ectomycorrhizal ecology is imprinted in the genome of the dominant symbiotic fungus Cenococcum geophilum.</title>
        <authorList>
            <consortium name="DOE Joint Genome Institute"/>
            <person name="Peter M."/>
            <person name="Kohler A."/>
            <person name="Ohm R.A."/>
            <person name="Kuo A."/>
            <person name="Krutzmann J."/>
            <person name="Morin E."/>
            <person name="Arend M."/>
            <person name="Barry K.W."/>
            <person name="Binder M."/>
            <person name="Choi C."/>
            <person name="Clum A."/>
            <person name="Copeland A."/>
            <person name="Grisel N."/>
            <person name="Haridas S."/>
            <person name="Kipfer T."/>
            <person name="LaButti K."/>
            <person name="Lindquist E."/>
            <person name="Lipzen A."/>
            <person name="Maire R."/>
            <person name="Meier B."/>
            <person name="Mihaltcheva S."/>
            <person name="Molinier V."/>
            <person name="Murat C."/>
            <person name="Poggeler S."/>
            <person name="Quandt C.A."/>
            <person name="Sperisen C."/>
            <person name="Tritt A."/>
            <person name="Tisserant E."/>
            <person name="Crous P.W."/>
            <person name="Henrissat B."/>
            <person name="Nehls U."/>
            <person name="Egli S."/>
            <person name="Spatafora J.W."/>
            <person name="Grigoriev I.V."/>
            <person name="Martin F.M."/>
        </authorList>
    </citation>
    <scope>NUCLEOTIDE SEQUENCE [LARGE SCALE GENOMIC DNA]</scope>
    <source>
        <strain evidence="7 8">CBS 459.81</strain>
    </source>
</reference>
<evidence type="ECO:0000259" key="6">
    <source>
        <dbReference type="PROSITE" id="PS50178"/>
    </source>
</evidence>
<accession>A0A8E2E9F6</accession>
<dbReference type="SMART" id="SM00064">
    <property type="entry name" value="FYVE"/>
    <property type="match status" value="1"/>
</dbReference>
<dbReference type="InterPro" id="IPR011011">
    <property type="entry name" value="Znf_FYVE_PHD"/>
</dbReference>
<keyword evidence="2 4" id="KW-0863">Zinc-finger</keyword>
<dbReference type="PANTHER" id="PTHR39490:SF8">
    <property type="entry name" value="ZINC FINGER FYVE DOMAIN-CONTAINING PROTEIN 21"/>
    <property type="match status" value="1"/>
</dbReference>
<dbReference type="InterPro" id="IPR013083">
    <property type="entry name" value="Znf_RING/FYVE/PHD"/>
</dbReference>
<dbReference type="OrthoDB" id="10018316at2759"/>
<keyword evidence="3" id="KW-0862">Zinc</keyword>
<gene>
    <name evidence="7" type="ORF">K432DRAFT_405359</name>
</gene>
<evidence type="ECO:0000256" key="3">
    <source>
        <dbReference type="ARBA" id="ARBA00022833"/>
    </source>
</evidence>
<feature type="region of interest" description="Disordered" evidence="5">
    <location>
        <begin position="28"/>
        <end position="47"/>
    </location>
</feature>
<feature type="region of interest" description="Disordered" evidence="5">
    <location>
        <begin position="75"/>
        <end position="112"/>
    </location>
</feature>
<dbReference type="SUPFAM" id="SSF57903">
    <property type="entry name" value="FYVE/PHD zinc finger"/>
    <property type="match status" value="1"/>
</dbReference>
<organism evidence="7 8">
    <name type="scientific">Lepidopterella palustris CBS 459.81</name>
    <dbReference type="NCBI Taxonomy" id="1314670"/>
    <lineage>
        <taxon>Eukaryota</taxon>
        <taxon>Fungi</taxon>
        <taxon>Dikarya</taxon>
        <taxon>Ascomycota</taxon>
        <taxon>Pezizomycotina</taxon>
        <taxon>Dothideomycetes</taxon>
        <taxon>Pleosporomycetidae</taxon>
        <taxon>Mytilinidiales</taxon>
        <taxon>Argynnaceae</taxon>
        <taxon>Lepidopterella</taxon>
    </lineage>
</organism>
<dbReference type="PANTHER" id="PTHR39490">
    <property type="entry name" value="ARRESTIN DOMAIN-CONTAINING PROTEIN D"/>
    <property type="match status" value="1"/>
</dbReference>
<protein>
    <recommendedName>
        <fullName evidence="6">FYVE-type domain-containing protein</fullName>
    </recommendedName>
</protein>
<evidence type="ECO:0000256" key="1">
    <source>
        <dbReference type="ARBA" id="ARBA00022723"/>
    </source>
</evidence>
<keyword evidence="8" id="KW-1185">Reference proteome</keyword>
<dbReference type="PROSITE" id="PS50178">
    <property type="entry name" value="ZF_FYVE"/>
    <property type="match status" value="1"/>
</dbReference>